<accession>A0AAD8M103</accession>
<dbReference type="SUPFAM" id="SSF56322">
    <property type="entry name" value="ADC synthase"/>
    <property type="match status" value="1"/>
</dbReference>
<feature type="domain" description="Chorismate-utilising enzyme C-terminal" evidence="18">
    <location>
        <begin position="609"/>
        <end position="866"/>
    </location>
</feature>
<dbReference type="Pfam" id="PF04715">
    <property type="entry name" value="Anth_synt_I_N"/>
    <property type="match status" value="1"/>
</dbReference>
<dbReference type="GO" id="GO:0046656">
    <property type="term" value="P:folic acid biosynthetic process"/>
    <property type="evidence" value="ECO:0007669"/>
    <property type="project" value="UniProtKB-KW"/>
</dbReference>
<comment type="caution">
    <text evidence="20">The sequence shown here is derived from an EMBL/GenBank/DDBJ whole genome shotgun (WGS) entry which is preliminary data.</text>
</comment>
<evidence type="ECO:0000256" key="10">
    <source>
        <dbReference type="ARBA" id="ARBA00022946"/>
    </source>
</evidence>
<evidence type="ECO:0000256" key="15">
    <source>
        <dbReference type="ARBA" id="ARBA00060092"/>
    </source>
</evidence>
<reference evidence="20" key="2">
    <citation type="submission" date="2023-05" db="EMBL/GenBank/DDBJ databases">
        <authorList>
            <person name="Schelkunov M.I."/>
        </authorList>
    </citation>
    <scope>NUCLEOTIDE SEQUENCE</scope>
    <source>
        <strain evidence="20">Hsosn_3</strain>
        <tissue evidence="20">Leaf</tissue>
    </source>
</reference>
<dbReference type="InterPro" id="IPR015890">
    <property type="entry name" value="Chorismate_C"/>
</dbReference>
<keyword evidence="10" id="KW-0809">Transit peptide</keyword>
<comment type="subcellular location">
    <subcellularLocation>
        <location evidence="2">Plastid</location>
        <location evidence="2">Chloroplast</location>
    </subcellularLocation>
</comment>
<evidence type="ECO:0000256" key="7">
    <source>
        <dbReference type="ARBA" id="ARBA00022640"/>
    </source>
</evidence>
<dbReference type="FunFam" id="3.40.50.880:FF:000072">
    <property type="entry name" value="Aminodeoxychorismate synthase, chloroplastic"/>
    <property type="match status" value="1"/>
</dbReference>
<evidence type="ECO:0000256" key="9">
    <source>
        <dbReference type="ARBA" id="ARBA00022909"/>
    </source>
</evidence>
<evidence type="ECO:0000313" key="21">
    <source>
        <dbReference type="Proteomes" id="UP001237642"/>
    </source>
</evidence>
<dbReference type="PANTHER" id="PTHR11236:SF18">
    <property type="entry name" value="AMINODEOXYCHORISMATE SYNTHASE"/>
    <property type="match status" value="1"/>
</dbReference>
<keyword evidence="9" id="KW-0289">Folate biosynthesis</keyword>
<dbReference type="EC" id="2.6.1.85" evidence="5"/>
<evidence type="ECO:0000256" key="3">
    <source>
        <dbReference type="ARBA" id="ARBA00005009"/>
    </source>
</evidence>
<dbReference type="Proteomes" id="UP001237642">
    <property type="component" value="Unassembled WGS sequence"/>
</dbReference>
<dbReference type="PRINTS" id="PR00097">
    <property type="entry name" value="ANTSNTHASEII"/>
</dbReference>
<dbReference type="InterPro" id="IPR019999">
    <property type="entry name" value="Anth_synth_I-like"/>
</dbReference>
<dbReference type="GO" id="GO:0000162">
    <property type="term" value="P:L-tryptophan biosynthetic process"/>
    <property type="evidence" value="ECO:0007669"/>
    <property type="project" value="TreeGrafter"/>
</dbReference>
<keyword evidence="12" id="KW-0511">Multifunctional enzyme</keyword>
<dbReference type="NCBIfam" id="TIGR00553">
    <property type="entry name" value="pabB"/>
    <property type="match status" value="1"/>
</dbReference>
<dbReference type="PRINTS" id="PR00099">
    <property type="entry name" value="CPSGATASE"/>
</dbReference>
<gene>
    <name evidence="20" type="ORF">POM88_048759</name>
</gene>
<evidence type="ECO:0000256" key="1">
    <source>
        <dbReference type="ARBA" id="ARBA00001000"/>
    </source>
</evidence>
<dbReference type="PRINTS" id="PR00096">
    <property type="entry name" value="GATASE"/>
</dbReference>
<evidence type="ECO:0000256" key="6">
    <source>
        <dbReference type="ARBA" id="ARBA00022528"/>
    </source>
</evidence>
<evidence type="ECO:0000256" key="8">
    <source>
        <dbReference type="ARBA" id="ARBA00022679"/>
    </source>
</evidence>
<evidence type="ECO:0000259" key="19">
    <source>
        <dbReference type="Pfam" id="PF04715"/>
    </source>
</evidence>
<evidence type="ECO:0000256" key="2">
    <source>
        <dbReference type="ARBA" id="ARBA00004229"/>
    </source>
</evidence>
<dbReference type="Gene3D" id="3.60.120.10">
    <property type="entry name" value="Anthranilate synthase"/>
    <property type="match status" value="1"/>
</dbReference>
<reference evidence="20" key="1">
    <citation type="submission" date="2023-02" db="EMBL/GenBank/DDBJ databases">
        <title>Genome of toxic invasive species Heracleum sosnowskyi carries increased number of genes despite the absence of recent whole-genome duplications.</title>
        <authorList>
            <person name="Schelkunov M."/>
            <person name="Shtratnikova V."/>
            <person name="Makarenko M."/>
            <person name="Klepikova A."/>
            <person name="Omelchenko D."/>
            <person name="Novikova G."/>
            <person name="Obukhova E."/>
            <person name="Bogdanov V."/>
            <person name="Penin A."/>
            <person name="Logacheva M."/>
        </authorList>
    </citation>
    <scope>NUCLEOTIDE SEQUENCE</scope>
    <source>
        <strain evidence="20">Hsosn_3</strain>
        <tissue evidence="20">Leaf</tissue>
    </source>
</reference>
<dbReference type="PANTHER" id="PTHR11236">
    <property type="entry name" value="AMINOBENZOATE/ANTHRANILATE SYNTHASE"/>
    <property type="match status" value="1"/>
</dbReference>
<dbReference type="PROSITE" id="PS51273">
    <property type="entry name" value="GATASE_TYPE_1"/>
    <property type="match status" value="1"/>
</dbReference>
<dbReference type="EMBL" id="JAUIZM010000011">
    <property type="protein sequence ID" value="KAK1355503.1"/>
    <property type="molecule type" value="Genomic_DNA"/>
</dbReference>
<dbReference type="Pfam" id="PF00117">
    <property type="entry name" value="GATase"/>
    <property type="match status" value="2"/>
</dbReference>
<organism evidence="20 21">
    <name type="scientific">Heracleum sosnowskyi</name>
    <dbReference type="NCBI Taxonomy" id="360622"/>
    <lineage>
        <taxon>Eukaryota</taxon>
        <taxon>Viridiplantae</taxon>
        <taxon>Streptophyta</taxon>
        <taxon>Embryophyta</taxon>
        <taxon>Tracheophyta</taxon>
        <taxon>Spermatophyta</taxon>
        <taxon>Magnoliopsida</taxon>
        <taxon>eudicotyledons</taxon>
        <taxon>Gunneridae</taxon>
        <taxon>Pentapetalae</taxon>
        <taxon>asterids</taxon>
        <taxon>campanulids</taxon>
        <taxon>Apiales</taxon>
        <taxon>Apiaceae</taxon>
        <taxon>Apioideae</taxon>
        <taxon>apioid superclade</taxon>
        <taxon>Tordylieae</taxon>
        <taxon>Tordyliinae</taxon>
        <taxon>Heracleum</taxon>
    </lineage>
</organism>
<dbReference type="GO" id="GO:0009507">
    <property type="term" value="C:chloroplast"/>
    <property type="evidence" value="ECO:0007669"/>
    <property type="project" value="UniProtKB-SubCell"/>
</dbReference>
<dbReference type="InterPro" id="IPR005801">
    <property type="entry name" value="ADC_synthase"/>
</dbReference>
<keyword evidence="21" id="KW-1185">Reference proteome</keyword>
<comment type="catalytic activity">
    <reaction evidence="1">
        <text>chorismate + L-glutamine = 4-amino-4-deoxychorismate + L-glutamate</text>
        <dbReference type="Rhea" id="RHEA:11672"/>
        <dbReference type="ChEBI" id="CHEBI:29748"/>
        <dbReference type="ChEBI" id="CHEBI:29985"/>
        <dbReference type="ChEBI" id="CHEBI:58359"/>
        <dbReference type="ChEBI" id="CHEBI:58406"/>
        <dbReference type="EC" id="2.6.1.85"/>
    </reaction>
</comment>
<dbReference type="InterPro" id="IPR006221">
    <property type="entry name" value="TrpG/PapA_dom"/>
</dbReference>
<dbReference type="InterPro" id="IPR005802">
    <property type="entry name" value="ADC_synth_comp_1"/>
</dbReference>
<evidence type="ECO:0000256" key="12">
    <source>
        <dbReference type="ARBA" id="ARBA00023268"/>
    </source>
</evidence>
<protein>
    <recommendedName>
        <fullName evidence="5">aminodeoxychorismate synthase</fullName>
        <ecNumber evidence="5">2.6.1.85</ecNumber>
    </recommendedName>
    <alternativeName>
        <fullName evidence="13 16">Para-aminobenzoate synthase</fullName>
    </alternativeName>
    <alternativeName>
        <fullName evidence="14">p-aminobenzoic acid synthase</fullName>
    </alternativeName>
</protein>
<dbReference type="GO" id="GO:0046820">
    <property type="term" value="F:4-amino-4-deoxychorismate synthase activity"/>
    <property type="evidence" value="ECO:0007669"/>
    <property type="project" value="UniProtKB-EC"/>
</dbReference>
<dbReference type="AlphaFoldDB" id="A0AAD8M103"/>
<comment type="function">
    <text evidence="15">Bifunctional enzyme that catalyzes the biosynthesis of 4-amino-4-deoxychorismate (ADC) from chorismate and glutamine. In the first step, a glutamine amidotransferase generates ammonia that is channelled between the binding sites of glutamine and chorismate and used along with chorismate in the second step, catalyzed by aminodeoxychorismate synthase, to produce ADC. Required for the synthesis of 4-aminobenzoate (PABA), an important component in tetrahydrofolate biosynthesis. Does not possess ADC lyase activity.</text>
</comment>
<feature type="domain" description="Glutamine amidotransferase" evidence="17">
    <location>
        <begin position="273"/>
        <end position="308"/>
    </location>
</feature>
<comment type="similarity">
    <text evidence="4">In the C-terminal section; belongs to the anthranilate synthase component I family.</text>
</comment>
<evidence type="ECO:0000313" key="20">
    <source>
        <dbReference type="EMBL" id="KAK1355503.1"/>
    </source>
</evidence>
<feature type="domain" description="Glutamine amidotransferase" evidence="17">
    <location>
        <begin position="89"/>
        <end position="248"/>
    </location>
</feature>
<evidence type="ECO:0000256" key="11">
    <source>
        <dbReference type="ARBA" id="ARBA00022962"/>
    </source>
</evidence>
<dbReference type="InterPro" id="IPR017926">
    <property type="entry name" value="GATASE"/>
</dbReference>
<name>A0AAD8M103_9APIA</name>
<evidence type="ECO:0000256" key="5">
    <source>
        <dbReference type="ARBA" id="ARBA00013139"/>
    </source>
</evidence>
<keyword evidence="7" id="KW-0934">Plastid</keyword>
<keyword evidence="6" id="KW-0150">Chloroplast</keyword>
<proteinExistence type="inferred from homology"/>
<dbReference type="SUPFAM" id="SSF52317">
    <property type="entry name" value="Class I glutamine amidotransferase-like"/>
    <property type="match status" value="1"/>
</dbReference>
<keyword evidence="8" id="KW-0808">Transferase</keyword>
<sequence length="902" mass="101430">MSFTSLASPSEIASTCSDILRGRNLNLFVSKPLFRTCSFVRKESTLPSCNDARKFVISNRIVPDHLEGSLMGKKHMAGPSRKLEYVRTLLIDNYDSYTYNVYQELSIINGVPPLVIRNDEWSWEEICHYLYKERAFDNIVISPGPGSPTCPGDIGVCLRLLLECRDIPILGVCLGHQALGYVHGAQIIHADEPVHGRLSEIQHSGCTLFHGIPSGRKSGFKVVRYHSLVIDAETLPKELIPIAWASSTATLPYLDFRNGNSWLSGDAEKMPSKEVLMGIRHCTWPHYGLQFHPESVATSHGRKIFKNFRKITEDYWGSLSSTSVSKRKFYCNACLQDPDRRRLFKDIPRYTNFENNADEAIHFNSYNMASLSNASNGKKYLKLNWRKLEGLASQVGGSRNIFCELFGQYKAENSFWLDSSSTEKKRARFSFMGGKGGPLWKQVTFKLLDQSDMSFKQGGYLSTEDVHGSTTTTFLEDGFFDFLNKELQSYYYEEKDYEGLPFDFYGGYIGYLGYGLKVESNMSLNRHREDVPAACFFFSDIFAVIDHCNDDVYIVSIHDGINKNIQWLDHAEKKLLSLKDSGANELRPQHSGSAPCSLILPDFVAEKSREQYIEDVEKCQEFIKDGESYELCLTTQMRKKIGEGDSIGLYLNLREKNPAPYSAWLNFSTENLSICCSSPERFLRLDKHGVLEAKPIKGTIARSTTPEEDELLKLQLQYSEKDQAENLMIVDLLRNDLGRVCEPGSVYVPRLMEVESYATVHTMVSTIRGKKQSNASAVDCVKAAFPGGSMTGAPKLRSMELLDSLESCSRGIYSGCIGYFSCNQTFDLNIVIRTVVIHKGEASVGAGGAIVALSNPEEEYKEMLLKARTPVNVVQVQLIMSKRSDASAVDYVKAKQHFPVVQ</sequence>
<evidence type="ECO:0000256" key="16">
    <source>
        <dbReference type="ARBA" id="ARBA00078510"/>
    </source>
</evidence>
<comment type="pathway">
    <text evidence="3">Cofactor biosynthesis; tetrahydrofolate biosynthesis; 4-aminobenzoate from chorismate: step 1/2.</text>
</comment>
<evidence type="ECO:0000256" key="14">
    <source>
        <dbReference type="ARBA" id="ARBA00031904"/>
    </source>
</evidence>
<evidence type="ECO:0000259" key="17">
    <source>
        <dbReference type="Pfam" id="PF00117"/>
    </source>
</evidence>
<dbReference type="InterPro" id="IPR006805">
    <property type="entry name" value="Anth_synth_I_N"/>
</dbReference>
<evidence type="ECO:0000256" key="4">
    <source>
        <dbReference type="ARBA" id="ARBA00005970"/>
    </source>
</evidence>
<dbReference type="GO" id="GO:0008153">
    <property type="term" value="P:4-aminobenzoate biosynthetic process"/>
    <property type="evidence" value="ECO:0007669"/>
    <property type="project" value="TreeGrafter"/>
</dbReference>
<feature type="domain" description="Anthranilate synthase component I N-terminal" evidence="19">
    <location>
        <begin position="404"/>
        <end position="554"/>
    </location>
</feature>
<keyword evidence="11" id="KW-0315">Glutamine amidotransferase</keyword>
<evidence type="ECO:0000256" key="13">
    <source>
        <dbReference type="ARBA" id="ARBA00031329"/>
    </source>
</evidence>
<dbReference type="InterPro" id="IPR029062">
    <property type="entry name" value="Class_I_gatase-like"/>
</dbReference>
<dbReference type="CDD" id="cd01743">
    <property type="entry name" value="GATase1_Anthranilate_Synthase"/>
    <property type="match status" value="1"/>
</dbReference>
<dbReference type="Gene3D" id="3.40.50.880">
    <property type="match status" value="1"/>
</dbReference>
<dbReference type="Pfam" id="PF00425">
    <property type="entry name" value="Chorismate_bind"/>
    <property type="match status" value="1"/>
</dbReference>
<evidence type="ECO:0000259" key="18">
    <source>
        <dbReference type="Pfam" id="PF00425"/>
    </source>
</evidence>